<dbReference type="EMBL" id="CP036526">
    <property type="protein sequence ID" value="QDT13457.1"/>
    <property type="molecule type" value="Genomic_DNA"/>
</dbReference>
<keyword evidence="2" id="KW-1185">Reference proteome</keyword>
<protein>
    <submittedName>
        <fullName evidence="1">Uncharacterized protein</fullName>
    </submittedName>
</protein>
<sequence length="35" mass="4070">MYEFIDEYPSGKIVNRSQRGYTAADVTRWLRFAAG</sequence>
<accession>A0A517P247</accession>
<name>A0A517P247_9BACT</name>
<evidence type="ECO:0000313" key="1">
    <source>
        <dbReference type="EMBL" id="QDT13457.1"/>
    </source>
</evidence>
<evidence type="ECO:0000313" key="2">
    <source>
        <dbReference type="Proteomes" id="UP000319817"/>
    </source>
</evidence>
<proteinExistence type="predicted"/>
<dbReference type="AlphaFoldDB" id="A0A517P247"/>
<dbReference type="Proteomes" id="UP000319817">
    <property type="component" value="Chromosome"/>
</dbReference>
<gene>
    <name evidence="1" type="ORF">K239x_54750</name>
</gene>
<organism evidence="1 2">
    <name type="scientific">Stieleria marina</name>
    <dbReference type="NCBI Taxonomy" id="1930275"/>
    <lineage>
        <taxon>Bacteria</taxon>
        <taxon>Pseudomonadati</taxon>
        <taxon>Planctomycetota</taxon>
        <taxon>Planctomycetia</taxon>
        <taxon>Pirellulales</taxon>
        <taxon>Pirellulaceae</taxon>
        <taxon>Stieleria</taxon>
    </lineage>
</organism>
<reference evidence="1 2" key="1">
    <citation type="submission" date="2019-02" db="EMBL/GenBank/DDBJ databases">
        <title>Deep-cultivation of Planctomycetes and their phenomic and genomic characterization uncovers novel biology.</title>
        <authorList>
            <person name="Wiegand S."/>
            <person name="Jogler M."/>
            <person name="Boedeker C."/>
            <person name="Pinto D."/>
            <person name="Vollmers J."/>
            <person name="Rivas-Marin E."/>
            <person name="Kohn T."/>
            <person name="Peeters S.H."/>
            <person name="Heuer A."/>
            <person name="Rast P."/>
            <person name="Oberbeckmann S."/>
            <person name="Bunk B."/>
            <person name="Jeske O."/>
            <person name="Meyerdierks A."/>
            <person name="Storesund J.E."/>
            <person name="Kallscheuer N."/>
            <person name="Luecker S."/>
            <person name="Lage O.M."/>
            <person name="Pohl T."/>
            <person name="Merkel B.J."/>
            <person name="Hornburger P."/>
            <person name="Mueller R.-W."/>
            <person name="Bruemmer F."/>
            <person name="Labrenz M."/>
            <person name="Spormann A.M."/>
            <person name="Op den Camp H."/>
            <person name="Overmann J."/>
            <person name="Amann R."/>
            <person name="Jetten M.S.M."/>
            <person name="Mascher T."/>
            <person name="Medema M.H."/>
            <person name="Devos D.P."/>
            <person name="Kaster A.-K."/>
            <person name="Ovreas L."/>
            <person name="Rohde M."/>
            <person name="Galperin M.Y."/>
            <person name="Jogler C."/>
        </authorList>
    </citation>
    <scope>NUCLEOTIDE SEQUENCE [LARGE SCALE GENOMIC DNA]</scope>
    <source>
        <strain evidence="1 2">K23_9</strain>
    </source>
</reference>